<name>A0A914D608_9BILA</name>
<proteinExistence type="predicted"/>
<feature type="transmembrane region" description="Helical" evidence="1">
    <location>
        <begin position="33"/>
        <end position="52"/>
    </location>
</feature>
<reference evidence="3" key="1">
    <citation type="submission" date="2022-11" db="UniProtKB">
        <authorList>
            <consortium name="WormBaseParasite"/>
        </authorList>
    </citation>
    <scope>IDENTIFICATION</scope>
</reference>
<sequence>MYSACTLFLANLMFFAVFIVRDNLHLPDPNLKYVYGIMLDLTSDIYYMYNAYSIMLTSKEIRLTVKKILFVGASSAVHVHPKVNLSPNNNVVVRY</sequence>
<accession>A0A914D608</accession>
<protein>
    <submittedName>
        <fullName evidence="3">Uncharacterized protein</fullName>
    </submittedName>
</protein>
<dbReference type="AlphaFoldDB" id="A0A914D608"/>
<keyword evidence="1" id="KW-0812">Transmembrane</keyword>
<evidence type="ECO:0000313" key="3">
    <source>
        <dbReference type="WBParaSite" id="ACRNAN_scaffold1955.g24885.t1"/>
    </source>
</evidence>
<feature type="transmembrane region" description="Helical" evidence="1">
    <location>
        <begin position="5"/>
        <end position="21"/>
    </location>
</feature>
<evidence type="ECO:0000313" key="2">
    <source>
        <dbReference type="Proteomes" id="UP000887540"/>
    </source>
</evidence>
<evidence type="ECO:0000256" key="1">
    <source>
        <dbReference type="SAM" id="Phobius"/>
    </source>
</evidence>
<keyword evidence="1" id="KW-0472">Membrane</keyword>
<dbReference type="WBParaSite" id="ACRNAN_scaffold1955.g24885.t1">
    <property type="protein sequence ID" value="ACRNAN_scaffold1955.g24885.t1"/>
    <property type="gene ID" value="ACRNAN_scaffold1955.g24885"/>
</dbReference>
<dbReference type="Proteomes" id="UP000887540">
    <property type="component" value="Unplaced"/>
</dbReference>
<keyword evidence="2" id="KW-1185">Reference proteome</keyword>
<keyword evidence="1" id="KW-1133">Transmembrane helix</keyword>
<organism evidence="2 3">
    <name type="scientific">Acrobeloides nanus</name>
    <dbReference type="NCBI Taxonomy" id="290746"/>
    <lineage>
        <taxon>Eukaryota</taxon>
        <taxon>Metazoa</taxon>
        <taxon>Ecdysozoa</taxon>
        <taxon>Nematoda</taxon>
        <taxon>Chromadorea</taxon>
        <taxon>Rhabditida</taxon>
        <taxon>Tylenchina</taxon>
        <taxon>Cephalobomorpha</taxon>
        <taxon>Cephaloboidea</taxon>
        <taxon>Cephalobidae</taxon>
        <taxon>Acrobeloides</taxon>
    </lineage>
</organism>